<feature type="chain" id="PRO_5040416244" evidence="3">
    <location>
        <begin position="32"/>
        <end position="468"/>
    </location>
</feature>
<reference evidence="4" key="1">
    <citation type="journal article" date="2020" name="Stud. Mycol.">
        <title>101 Dothideomycetes genomes: a test case for predicting lifestyles and emergence of pathogens.</title>
        <authorList>
            <person name="Haridas S."/>
            <person name="Albert R."/>
            <person name="Binder M."/>
            <person name="Bloem J."/>
            <person name="Labutti K."/>
            <person name="Salamov A."/>
            <person name="Andreopoulos B."/>
            <person name="Baker S."/>
            <person name="Barry K."/>
            <person name="Bills G."/>
            <person name="Bluhm B."/>
            <person name="Cannon C."/>
            <person name="Castanera R."/>
            <person name="Culley D."/>
            <person name="Daum C."/>
            <person name="Ezra D."/>
            <person name="Gonzalez J."/>
            <person name="Henrissat B."/>
            <person name="Kuo A."/>
            <person name="Liang C."/>
            <person name="Lipzen A."/>
            <person name="Lutzoni F."/>
            <person name="Magnuson J."/>
            <person name="Mondo S."/>
            <person name="Nolan M."/>
            <person name="Ohm R."/>
            <person name="Pangilinan J."/>
            <person name="Park H.-J."/>
            <person name="Ramirez L."/>
            <person name="Alfaro M."/>
            <person name="Sun H."/>
            <person name="Tritt A."/>
            <person name="Yoshinaga Y."/>
            <person name="Zwiers L.-H."/>
            <person name="Turgeon B."/>
            <person name="Goodwin S."/>
            <person name="Spatafora J."/>
            <person name="Crous P."/>
            <person name="Grigoriev I."/>
        </authorList>
    </citation>
    <scope>NUCLEOTIDE SEQUENCE</scope>
    <source>
        <strain evidence="4">CBS 133067</strain>
    </source>
</reference>
<keyword evidence="5" id="KW-1185">Reference proteome</keyword>
<feature type="region of interest" description="Disordered" evidence="1">
    <location>
        <begin position="283"/>
        <end position="305"/>
    </location>
</feature>
<evidence type="ECO:0000256" key="2">
    <source>
        <dbReference type="SAM" id="Phobius"/>
    </source>
</evidence>
<feature type="compositionally biased region" description="Low complexity" evidence="1">
    <location>
        <begin position="27"/>
        <end position="45"/>
    </location>
</feature>
<comment type="caution">
    <text evidence="4">The sequence shown here is derived from an EMBL/GenBank/DDBJ whole genome shotgun (WGS) entry which is preliminary data.</text>
</comment>
<keyword evidence="2" id="KW-0812">Transmembrane</keyword>
<keyword evidence="3" id="KW-0732">Signal</keyword>
<feature type="region of interest" description="Disordered" evidence="1">
    <location>
        <begin position="27"/>
        <end position="72"/>
    </location>
</feature>
<dbReference type="AlphaFoldDB" id="A0A9P4I9S7"/>
<evidence type="ECO:0000313" key="4">
    <source>
        <dbReference type="EMBL" id="KAF2097851.1"/>
    </source>
</evidence>
<evidence type="ECO:0000256" key="1">
    <source>
        <dbReference type="SAM" id="MobiDB-lite"/>
    </source>
</evidence>
<feature type="signal peptide" evidence="3">
    <location>
        <begin position="1"/>
        <end position="31"/>
    </location>
</feature>
<keyword evidence="2" id="KW-0472">Membrane</keyword>
<proteinExistence type="predicted"/>
<gene>
    <name evidence="4" type="ORF">NA57DRAFT_57029</name>
</gene>
<feature type="region of interest" description="Disordered" evidence="1">
    <location>
        <begin position="216"/>
        <end position="252"/>
    </location>
</feature>
<evidence type="ECO:0000313" key="5">
    <source>
        <dbReference type="Proteomes" id="UP000799772"/>
    </source>
</evidence>
<dbReference type="Proteomes" id="UP000799772">
    <property type="component" value="Unassembled WGS sequence"/>
</dbReference>
<accession>A0A9P4I9S7</accession>
<name>A0A9P4I9S7_9PEZI</name>
<feature type="transmembrane region" description="Helical" evidence="2">
    <location>
        <begin position="100"/>
        <end position="120"/>
    </location>
</feature>
<feature type="region of interest" description="Disordered" evidence="1">
    <location>
        <begin position="413"/>
        <end position="468"/>
    </location>
</feature>
<feature type="compositionally biased region" description="Polar residues" evidence="1">
    <location>
        <begin position="46"/>
        <end position="72"/>
    </location>
</feature>
<protein>
    <submittedName>
        <fullName evidence="4">Uncharacterized protein</fullName>
    </submittedName>
</protein>
<evidence type="ECO:0000256" key="3">
    <source>
        <dbReference type="SAM" id="SignalP"/>
    </source>
</evidence>
<keyword evidence="2" id="KW-1133">Transmembrane helix</keyword>
<dbReference type="EMBL" id="ML978127">
    <property type="protein sequence ID" value="KAF2097851.1"/>
    <property type="molecule type" value="Genomic_DNA"/>
</dbReference>
<feature type="compositionally biased region" description="Basic and acidic residues" evidence="1">
    <location>
        <begin position="413"/>
        <end position="422"/>
    </location>
</feature>
<sequence length="468" mass="51889">MAISSPTVIPSLVVTTLVITVFPSDVPSSTAAPSSTHSARTSPSARPTTISTHYSKTSISTRPTSVSTSKHVATATSTGVSASKQASPVEHSYNSSGGPLVTSFLVVFAVFFVLFGTVAIRSGYILARENDPDFPQERKARGYKPPFPSRPAKNSARYKRELVKFYIANVIEWPGIQLYHFVKLLKKSKVGSSFHDGWYKTRATVRSHINSRFPTSAAQRLGSVDTRPVYGDRRRDPHRPATSLSGVTVWPGDPTAFRSRQRSLPNNGFQNVPLYVSQGEQIPLQDFSSSRPRPGTITDPGRDSFIGQGEFTLPPMRPASSVYFWSDNDEPGHLPAPARSRGETLSYLETMRISVMNNPRSLSAFDDNELWDLQRDLMQKMVDDAKRSGPSRMTQNDSNRLAEVNMELDRRQNAENDEHQEPSDDESIDDTLHPSDSVSVARWPPVHNRAVPRPTSLRTEESQFVIGE</sequence>
<feature type="compositionally biased region" description="Basic and acidic residues" evidence="1">
    <location>
        <begin position="230"/>
        <end position="239"/>
    </location>
</feature>
<organism evidence="4 5">
    <name type="scientific">Rhizodiscina lignyota</name>
    <dbReference type="NCBI Taxonomy" id="1504668"/>
    <lineage>
        <taxon>Eukaryota</taxon>
        <taxon>Fungi</taxon>
        <taxon>Dikarya</taxon>
        <taxon>Ascomycota</taxon>
        <taxon>Pezizomycotina</taxon>
        <taxon>Dothideomycetes</taxon>
        <taxon>Pleosporomycetidae</taxon>
        <taxon>Aulographales</taxon>
        <taxon>Rhizodiscinaceae</taxon>
        <taxon>Rhizodiscina</taxon>
    </lineage>
</organism>